<dbReference type="PATRIC" id="fig|35818.10.peg.1743"/>
<reference evidence="4 5" key="1">
    <citation type="submission" date="2014-06" db="EMBL/GenBank/DDBJ databases">
        <title>Helicobacter pullorum isolates in fresh chicken meat - phenotypic and genotypic features.</title>
        <authorList>
            <person name="Borges V."/>
            <person name="Santos A."/>
            <person name="Correia C.B."/>
            <person name="Saraiva M."/>
            <person name="Menard A."/>
            <person name="Vieira L."/>
            <person name="Sampaio D.A."/>
            <person name="Gomes J.P."/>
            <person name="Oleastro M."/>
        </authorList>
    </citation>
    <scope>NUCLEOTIDE SEQUENCE [LARGE SCALE GENOMIC DNA]</scope>
    <source>
        <strain evidence="2 5">229334/12</strain>
        <strain evidence="1 4">229336/12</strain>
    </source>
</reference>
<reference evidence="3 6" key="2">
    <citation type="submission" date="2018-06" db="EMBL/GenBank/DDBJ databases">
        <authorList>
            <consortium name="Pathogen Informatics"/>
            <person name="Doyle S."/>
        </authorList>
    </citation>
    <scope>NUCLEOTIDE SEQUENCE [LARGE SCALE GENOMIC DNA]</scope>
    <source>
        <strain evidence="3 6">NCTC13156</strain>
    </source>
</reference>
<proteinExistence type="predicted"/>
<evidence type="ECO:0000313" key="5">
    <source>
        <dbReference type="Proteomes" id="UP000037997"/>
    </source>
</evidence>
<dbReference type="EMBL" id="JNUR01000007">
    <property type="protein sequence ID" value="KPH51150.1"/>
    <property type="molecule type" value="Genomic_DNA"/>
</dbReference>
<dbReference type="STRING" id="35818.HPU229336_08825"/>
<organism evidence="2 5">
    <name type="scientific">Helicobacter pullorum</name>
    <dbReference type="NCBI Taxonomy" id="35818"/>
    <lineage>
        <taxon>Bacteria</taxon>
        <taxon>Pseudomonadati</taxon>
        <taxon>Campylobacterota</taxon>
        <taxon>Epsilonproteobacteria</taxon>
        <taxon>Campylobacterales</taxon>
        <taxon>Helicobacteraceae</taxon>
        <taxon>Helicobacter</taxon>
    </lineage>
</organism>
<name>A0A0N1MRH2_9HELI</name>
<dbReference type="OrthoDB" id="5326315at2"/>
<dbReference type="Proteomes" id="UP000037800">
    <property type="component" value="Unassembled WGS sequence"/>
</dbReference>
<dbReference type="EMBL" id="UGJF01000001">
    <property type="protein sequence ID" value="STQ87785.1"/>
    <property type="molecule type" value="Genomic_DNA"/>
</dbReference>
<dbReference type="Proteomes" id="UP000255269">
    <property type="component" value="Unassembled WGS sequence"/>
</dbReference>
<evidence type="ECO:0000313" key="6">
    <source>
        <dbReference type="Proteomes" id="UP000255269"/>
    </source>
</evidence>
<protein>
    <submittedName>
        <fullName evidence="2">Uncharacterized protein</fullName>
    </submittedName>
</protein>
<evidence type="ECO:0000313" key="3">
    <source>
        <dbReference type="EMBL" id="STQ87785.1"/>
    </source>
</evidence>
<accession>A0A0N1MRH2</accession>
<dbReference type="GeneID" id="93196686"/>
<sequence>MFKESYDISTIISAIVTFLLILLVVRFILFLANRKKTQIQKPDWLEGDERFEIKKGRRKGK</sequence>
<evidence type="ECO:0000313" key="1">
    <source>
        <dbReference type="EMBL" id="KPH51150.1"/>
    </source>
</evidence>
<dbReference type="EMBL" id="JNOC01000017">
    <property type="protein sequence ID" value="KPH56093.1"/>
    <property type="molecule type" value="Genomic_DNA"/>
</dbReference>
<dbReference type="RefSeq" id="WP_005020960.1">
    <property type="nucleotide sequence ID" value="NZ_CABKNZ010000044.1"/>
</dbReference>
<dbReference type="AlphaFoldDB" id="A0A0N1MRH2"/>
<dbReference type="Proteomes" id="UP000037997">
    <property type="component" value="Unassembled WGS sequence"/>
</dbReference>
<evidence type="ECO:0000313" key="2">
    <source>
        <dbReference type="EMBL" id="KPH56093.1"/>
    </source>
</evidence>
<evidence type="ECO:0000313" key="4">
    <source>
        <dbReference type="Proteomes" id="UP000037800"/>
    </source>
</evidence>
<gene>
    <name evidence="2" type="ORF">HPU229334_03355</name>
    <name evidence="1" type="ORF">HPU229336_08825</name>
    <name evidence="3" type="ORF">NCTC13156_00605</name>
</gene>